<name>A0AAW9QY64_9CHRO</name>
<dbReference type="EMBL" id="JBAFSM010000053">
    <property type="protein sequence ID" value="MEG3439587.1"/>
    <property type="molecule type" value="Genomic_DNA"/>
</dbReference>
<protein>
    <submittedName>
        <fullName evidence="1">Uncharacterized protein</fullName>
    </submittedName>
</protein>
<evidence type="ECO:0000313" key="1">
    <source>
        <dbReference type="EMBL" id="MEG3439587.1"/>
    </source>
</evidence>
<reference evidence="1 2" key="1">
    <citation type="submission" date="2024-01" db="EMBL/GenBank/DDBJ databases">
        <title>Genomic insights into the taxonomy and metabolism of the cyanobacterium Pannus brasiliensis CCIBt3594.</title>
        <authorList>
            <person name="Machado M."/>
            <person name="Botero N.B."/>
            <person name="Andreote A.P.D."/>
            <person name="Feitosa A.M.T."/>
            <person name="Popin R."/>
            <person name="Sivonen K."/>
            <person name="Fiore M.F."/>
        </authorList>
    </citation>
    <scope>NUCLEOTIDE SEQUENCE [LARGE SCALE GENOMIC DNA]</scope>
    <source>
        <strain evidence="1 2">CCIBt3594</strain>
    </source>
</reference>
<gene>
    <name evidence="1" type="ORF">V0288_20840</name>
</gene>
<proteinExistence type="predicted"/>
<dbReference type="Proteomes" id="UP001328733">
    <property type="component" value="Unassembled WGS sequence"/>
</dbReference>
<accession>A0AAW9QY64</accession>
<keyword evidence="2" id="KW-1185">Reference proteome</keyword>
<organism evidence="1 2">
    <name type="scientific">Pannus brasiliensis CCIBt3594</name>
    <dbReference type="NCBI Taxonomy" id="1427578"/>
    <lineage>
        <taxon>Bacteria</taxon>
        <taxon>Bacillati</taxon>
        <taxon>Cyanobacteriota</taxon>
        <taxon>Cyanophyceae</taxon>
        <taxon>Oscillatoriophycideae</taxon>
        <taxon>Chroococcales</taxon>
        <taxon>Microcystaceae</taxon>
        <taxon>Pannus</taxon>
    </lineage>
</organism>
<sequence length="81" mass="9614">MSEGANKDLYSMSVEEYRDYMTSTIAFIELWKGCHYALLSNPEYSKHSQKKLLDISWEEAKEFKRNIRQYLDRVIGDPESE</sequence>
<evidence type="ECO:0000313" key="2">
    <source>
        <dbReference type="Proteomes" id="UP001328733"/>
    </source>
</evidence>
<dbReference type="AlphaFoldDB" id="A0AAW9QY64"/>
<comment type="caution">
    <text evidence="1">The sequence shown here is derived from an EMBL/GenBank/DDBJ whole genome shotgun (WGS) entry which is preliminary data.</text>
</comment>